<dbReference type="SUPFAM" id="SSF141000">
    <property type="entry name" value="Glu-tRNAGln amidotransferase C subunit"/>
    <property type="match status" value="1"/>
</dbReference>
<dbReference type="GO" id="GO:0070681">
    <property type="term" value="P:glutaminyl-tRNAGln biosynthesis via transamidation"/>
    <property type="evidence" value="ECO:0007669"/>
    <property type="project" value="TreeGrafter"/>
</dbReference>
<reference evidence="4" key="2">
    <citation type="submission" date="2020-03" db="EMBL/GenBank/DDBJ databases">
        <title>Complete Genome Sequences of Extremely Thermoacidophilic, Metal-Mobilizing Type-Strain Members of the Archaeal Family Sulfolobaceae: Acidianus brierleyi DSM-1651T, Acidianus sulfidivorans DSM-18786T, Metallosphaera hakonensis DSM-7519T, and Metallosphaera prunae DSM-10039T.</title>
        <authorList>
            <person name="Counts J.A."/>
            <person name="Kelly R.M."/>
        </authorList>
    </citation>
    <scope>NUCLEOTIDE SEQUENCE [LARGE SCALE GENOMIC DNA]</scope>
    <source>
        <strain evidence="4">HO1-1</strain>
    </source>
</reference>
<dbReference type="InterPro" id="IPR003837">
    <property type="entry name" value="GatC"/>
</dbReference>
<dbReference type="NCBIfam" id="TIGR00135">
    <property type="entry name" value="gatC"/>
    <property type="match status" value="1"/>
</dbReference>
<dbReference type="STRING" id="1293036.GCA_001315825_00632"/>
<feature type="region of interest" description="Disordered" evidence="2">
    <location>
        <begin position="57"/>
        <end position="97"/>
    </location>
</feature>
<dbReference type="Proteomes" id="UP000247586">
    <property type="component" value="Chromosome"/>
</dbReference>
<comment type="function">
    <text evidence="1">Allows the formation of correctly charged Asn-tRNA(Asn) or Gln-tRNA(Gln) through the transamidation of misacylated Asp-tRNA(Asn) or Glu-tRNA(Gln) in organisms which lack either or both of asparaginyl-tRNA or glutaminyl-tRNA synthetases. The reaction takes place in the presence of glutamine and ATP through an activated phospho-Asp-tRNA(Asn) or phospho-Glu-tRNA(Gln).</text>
</comment>
<name>A0A2U9IVE0_9CREN</name>
<keyword evidence="1" id="KW-0547">Nucleotide-binding</keyword>
<comment type="similarity">
    <text evidence="1">Belongs to the GatC family.</text>
</comment>
<dbReference type="GO" id="GO:0006412">
    <property type="term" value="P:translation"/>
    <property type="evidence" value="ECO:0007669"/>
    <property type="project" value="UniProtKB-UniRule"/>
</dbReference>
<keyword evidence="4" id="KW-1185">Reference proteome</keyword>
<dbReference type="NCBIfam" id="NF000684">
    <property type="entry name" value="PRK00034.3-4"/>
    <property type="match status" value="1"/>
</dbReference>
<sequence>MKIQVNEELVRKLEKLALISLDDKERADFTGDLNKILEFFNKIDELNLDGVEPMFHPITGGKLRPDSPHQPLSREEALSNAPKKRDGFIVGPSTLGG</sequence>
<dbReference type="InterPro" id="IPR036113">
    <property type="entry name" value="Asp/Glu-ADT_sf_sub_c"/>
</dbReference>
<dbReference type="OrthoDB" id="35548at2157"/>
<dbReference type="AlphaFoldDB" id="A0A2U9IVE0"/>
<reference evidence="3 4" key="1">
    <citation type="submission" date="2018-05" db="EMBL/GenBank/DDBJ databases">
        <title>Complete Genome Sequences of Extremely Thermoacidophilic, Metal-Mobilizing Type-Strain Members of the Archaeal Family Sulfolobaceae: Acidianus brierleyi DSM-1651T, Acidianus sulfidivorans DSM-18786T, Metallosphaera hakonensis DSM-7519T, and Metallosphaera prunae DSM-10039T.</title>
        <authorList>
            <person name="Counts J.A."/>
            <person name="Kelly R.M."/>
        </authorList>
    </citation>
    <scope>NUCLEOTIDE SEQUENCE [LARGE SCALE GENOMIC DNA]</scope>
    <source>
        <strain evidence="3 4">HO1-1</strain>
    </source>
</reference>
<feature type="compositionally biased region" description="Basic and acidic residues" evidence="2">
    <location>
        <begin position="63"/>
        <end position="87"/>
    </location>
</feature>
<gene>
    <name evidence="1" type="primary">gatC</name>
    <name evidence="3" type="ORF">DFR87_09960</name>
</gene>
<dbReference type="EMBL" id="CP029287">
    <property type="protein sequence ID" value="AWR99954.1"/>
    <property type="molecule type" value="Genomic_DNA"/>
</dbReference>
<dbReference type="RefSeq" id="WP_110369454.1">
    <property type="nucleotide sequence ID" value="NZ_CP029287.2"/>
</dbReference>
<dbReference type="GO" id="GO:0050567">
    <property type="term" value="F:glutaminyl-tRNA synthase (glutamine-hydrolyzing) activity"/>
    <property type="evidence" value="ECO:0007669"/>
    <property type="project" value="UniProtKB-UniRule"/>
</dbReference>
<dbReference type="HAMAP" id="MF_00122">
    <property type="entry name" value="GatC"/>
    <property type="match status" value="1"/>
</dbReference>
<dbReference type="Gene3D" id="1.10.20.60">
    <property type="entry name" value="Glu-tRNAGln amidotransferase C subunit, N-terminal domain"/>
    <property type="match status" value="1"/>
</dbReference>
<evidence type="ECO:0000256" key="1">
    <source>
        <dbReference type="HAMAP-Rule" id="MF_00122"/>
    </source>
</evidence>
<dbReference type="KEGG" id="mhk:DFR87_09960"/>
<dbReference type="GO" id="GO:0050566">
    <property type="term" value="F:asparaginyl-tRNA synthase (glutamine-hydrolyzing) activity"/>
    <property type="evidence" value="ECO:0007669"/>
    <property type="project" value="RHEA"/>
</dbReference>
<keyword evidence="1" id="KW-0436">Ligase</keyword>
<dbReference type="GeneID" id="36835668"/>
<dbReference type="GO" id="GO:0005524">
    <property type="term" value="F:ATP binding"/>
    <property type="evidence" value="ECO:0007669"/>
    <property type="project" value="UniProtKB-KW"/>
</dbReference>
<keyword evidence="1" id="KW-0648">Protein biosynthesis</keyword>
<dbReference type="EC" id="6.3.5.-" evidence="1"/>
<proteinExistence type="inferred from homology"/>
<comment type="subunit">
    <text evidence="1">Heterotrimer of A, B and C subunits.</text>
</comment>
<reference evidence="4" key="3">
    <citation type="submission" date="2020-03" db="EMBL/GenBank/DDBJ databases">
        <title>Sequencing and Assembly of Multiple Reported Metal-Biooxidizing Members of the Extremely Thermoacidophilic Archaeal Family Sulfolobaceae.</title>
        <authorList>
            <person name="Counts J.A."/>
            <person name="Kelly R.M."/>
        </authorList>
    </citation>
    <scope>NUCLEOTIDE SEQUENCE [LARGE SCALE GENOMIC DNA]</scope>
    <source>
        <strain evidence="4">HO1-1</strain>
    </source>
</reference>
<dbReference type="Pfam" id="PF02686">
    <property type="entry name" value="GatC"/>
    <property type="match status" value="1"/>
</dbReference>
<evidence type="ECO:0000256" key="2">
    <source>
        <dbReference type="SAM" id="MobiDB-lite"/>
    </source>
</evidence>
<keyword evidence="1" id="KW-0067">ATP-binding</keyword>
<dbReference type="GO" id="GO:0016740">
    <property type="term" value="F:transferase activity"/>
    <property type="evidence" value="ECO:0007669"/>
    <property type="project" value="UniProtKB-KW"/>
</dbReference>
<dbReference type="PANTHER" id="PTHR15004">
    <property type="entry name" value="GLUTAMYL-TRNA(GLN) AMIDOTRANSFERASE SUBUNIT C, MITOCHONDRIAL"/>
    <property type="match status" value="1"/>
</dbReference>
<keyword evidence="3" id="KW-0808">Transferase</keyword>
<evidence type="ECO:0000313" key="4">
    <source>
        <dbReference type="Proteomes" id="UP000247586"/>
    </source>
</evidence>
<accession>A0A2U9IVE0</accession>
<organism evidence="3 4">
    <name type="scientific">Metallosphaera hakonensis JCM 8857 = DSM 7519</name>
    <dbReference type="NCBI Taxonomy" id="1293036"/>
    <lineage>
        <taxon>Archaea</taxon>
        <taxon>Thermoproteota</taxon>
        <taxon>Thermoprotei</taxon>
        <taxon>Sulfolobales</taxon>
        <taxon>Sulfolobaceae</taxon>
        <taxon>Metallosphaera</taxon>
    </lineage>
</organism>
<evidence type="ECO:0000313" key="3">
    <source>
        <dbReference type="EMBL" id="AWR99954.1"/>
    </source>
</evidence>
<dbReference type="PANTHER" id="PTHR15004:SF0">
    <property type="entry name" value="GLUTAMYL-TRNA(GLN) AMIDOTRANSFERASE SUBUNIT C, MITOCHONDRIAL"/>
    <property type="match status" value="1"/>
</dbReference>
<comment type="catalytic activity">
    <reaction evidence="1">
        <text>L-aspartyl-tRNA(Asn) + L-glutamine + ATP + H2O = L-asparaginyl-tRNA(Asn) + L-glutamate + ADP + phosphate + 2 H(+)</text>
        <dbReference type="Rhea" id="RHEA:14513"/>
        <dbReference type="Rhea" id="RHEA-COMP:9674"/>
        <dbReference type="Rhea" id="RHEA-COMP:9677"/>
        <dbReference type="ChEBI" id="CHEBI:15377"/>
        <dbReference type="ChEBI" id="CHEBI:15378"/>
        <dbReference type="ChEBI" id="CHEBI:29985"/>
        <dbReference type="ChEBI" id="CHEBI:30616"/>
        <dbReference type="ChEBI" id="CHEBI:43474"/>
        <dbReference type="ChEBI" id="CHEBI:58359"/>
        <dbReference type="ChEBI" id="CHEBI:78515"/>
        <dbReference type="ChEBI" id="CHEBI:78516"/>
        <dbReference type="ChEBI" id="CHEBI:456216"/>
    </reaction>
</comment>
<comment type="catalytic activity">
    <reaction evidence="1">
        <text>L-glutamyl-tRNA(Gln) + L-glutamine + ATP + H2O = L-glutaminyl-tRNA(Gln) + L-glutamate + ADP + phosphate + H(+)</text>
        <dbReference type="Rhea" id="RHEA:17521"/>
        <dbReference type="Rhea" id="RHEA-COMP:9681"/>
        <dbReference type="Rhea" id="RHEA-COMP:9684"/>
        <dbReference type="ChEBI" id="CHEBI:15377"/>
        <dbReference type="ChEBI" id="CHEBI:15378"/>
        <dbReference type="ChEBI" id="CHEBI:29985"/>
        <dbReference type="ChEBI" id="CHEBI:30616"/>
        <dbReference type="ChEBI" id="CHEBI:43474"/>
        <dbReference type="ChEBI" id="CHEBI:58359"/>
        <dbReference type="ChEBI" id="CHEBI:78520"/>
        <dbReference type="ChEBI" id="CHEBI:78521"/>
        <dbReference type="ChEBI" id="CHEBI:456216"/>
    </reaction>
</comment>
<dbReference type="GO" id="GO:0006450">
    <property type="term" value="P:regulation of translational fidelity"/>
    <property type="evidence" value="ECO:0007669"/>
    <property type="project" value="InterPro"/>
</dbReference>
<protein>
    <recommendedName>
        <fullName evidence="1">Aspartyl/glutamyl-tRNA(Asn/Gln) amidotransferase subunit C</fullName>
        <shortName evidence="1">Asp/Glu-ADT subunit C</shortName>
        <ecNumber evidence="1">6.3.5.-</ecNumber>
    </recommendedName>
</protein>